<evidence type="ECO:0000256" key="1">
    <source>
        <dbReference type="ARBA" id="ARBA00006484"/>
    </source>
</evidence>
<dbReference type="EMBL" id="JAMWDU010000003">
    <property type="protein sequence ID" value="MCP8887441.1"/>
    <property type="molecule type" value="Genomic_DNA"/>
</dbReference>
<dbReference type="PANTHER" id="PTHR44196:SF2">
    <property type="entry name" value="SHORT-CHAIN DEHYDROGENASE-RELATED"/>
    <property type="match status" value="1"/>
</dbReference>
<dbReference type="CDD" id="cd05233">
    <property type="entry name" value="SDR_c"/>
    <property type="match status" value="1"/>
</dbReference>
<evidence type="ECO:0000313" key="3">
    <source>
        <dbReference type="EMBL" id="MCP8887441.1"/>
    </source>
</evidence>
<sequence length="271" mass="29158">MSDKKWMVRMDAGRFGPWAIVTGASSGIGREFARQIAASGINLVLVARRAEALETVGEDLRRSSGIDYRVIAADLSETGAEKSIIDQTQDLEIGLLVSAAGSGQPGAFLAFEPEQLLRQTQLMGVSHMLLTHHFSRRFAAQKRGATLLVSALGADSGIPFHANPAAAKGMINALGRSLHAELKEHGVGITVLVVTPTETPLIKKMGLDASPMPIKPRSVAQCVAEALEGIKRRKMMVMPGRLYRTMNALMPHSLVRAMTANMMRQSTTFVG</sequence>
<organism evidence="3 4">
    <name type="scientific">Devosia ureilytica</name>
    <dbReference type="NCBI Taxonomy" id="2952754"/>
    <lineage>
        <taxon>Bacteria</taxon>
        <taxon>Pseudomonadati</taxon>
        <taxon>Pseudomonadota</taxon>
        <taxon>Alphaproteobacteria</taxon>
        <taxon>Hyphomicrobiales</taxon>
        <taxon>Devosiaceae</taxon>
        <taxon>Devosia</taxon>
    </lineage>
</organism>
<reference evidence="3" key="1">
    <citation type="submission" date="2022-06" db="EMBL/GenBank/DDBJ databases">
        <title>Devosia sp. XJ19-45 genome assembly.</title>
        <authorList>
            <person name="Li B."/>
            <person name="Cai M."/>
            <person name="Nie G."/>
            <person name="Li W."/>
        </authorList>
    </citation>
    <scope>NUCLEOTIDE SEQUENCE</scope>
    <source>
        <strain evidence="3">XJ19-45</strain>
    </source>
</reference>
<dbReference type="PRINTS" id="PR00081">
    <property type="entry name" value="GDHRDH"/>
</dbReference>
<comment type="similarity">
    <text evidence="1">Belongs to the short-chain dehydrogenases/reductases (SDR) family.</text>
</comment>
<dbReference type="InterPro" id="IPR036291">
    <property type="entry name" value="NAD(P)-bd_dom_sf"/>
</dbReference>
<dbReference type="Proteomes" id="UP001060275">
    <property type="component" value="Unassembled WGS sequence"/>
</dbReference>
<dbReference type="PANTHER" id="PTHR44196">
    <property type="entry name" value="DEHYDROGENASE/REDUCTASE SDR FAMILY MEMBER 7B"/>
    <property type="match status" value="1"/>
</dbReference>
<dbReference type="RefSeq" id="WP_254674517.1">
    <property type="nucleotide sequence ID" value="NZ_JAMWDU010000003.1"/>
</dbReference>
<gene>
    <name evidence="3" type="ORF">NF348_10020</name>
</gene>
<dbReference type="InterPro" id="IPR002347">
    <property type="entry name" value="SDR_fam"/>
</dbReference>
<evidence type="ECO:0000256" key="2">
    <source>
        <dbReference type="ARBA" id="ARBA00023002"/>
    </source>
</evidence>
<comment type="caution">
    <text evidence="3">The sequence shown here is derived from an EMBL/GenBank/DDBJ whole genome shotgun (WGS) entry which is preliminary data.</text>
</comment>
<proteinExistence type="inferred from homology"/>
<dbReference type="GO" id="GO:0016491">
    <property type="term" value="F:oxidoreductase activity"/>
    <property type="evidence" value="ECO:0007669"/>
    <property type="project" value="UniProtKB-KW"/>
</dbReference>
<dbReference type="SUPFAM" id="SSF51735">
    <property type="entry name" value="NAD(P)-binding Rossmann-fold domains"/>
    <property type="match status" value="1"/>
</dbReference>
<name>A0A9Q4APM7_9HYPH</name>
<dbReference type="AlphaFoldDB" id="A0A9Q4APM7"/>
<keyword evidence="2" id="KW-0560">Oxidoreductase</keyword>
<accession>A0A9Q4APM7</accession>
<dbReference type="Gene3D" id="3.40.50.720">
    <property type="entry name" value="NAD(P)-binding Rossmann-like Domain"/>
    <property type="match status" value="1"/>
</dbReference>
<protein>
    <submittedName>
        <fullName evidence="3">SDR family NAD(P)-dependent oxidoreductase</fullName>
    </submittedName>
</protein>
<evidence type="ECO:0000313" key="4">
    <source>
        <dbReference type="Proteomes" id="UP001060275"/>
    </source>
</evidence>
<dbReference type="GO" id="GO:0016020">
    <property type="term" value="C:membrane"/>
    <property type="evidence" value="ECO:0007669"/>
    <property type="project" value="TreeGrafter"/>
</dbReference>
<keyword evidence="4" id="KW-1185">Reference proteome</keyword>
<dbReference type="Pfam" id="PF00106">
    <property type="entry name" value="adh_short"/>
    <property type="match status" value="1"/>
</dbReference>